<gene>
    <name evidence="3" type="ORF">LZC94_03835</name>
</gene>
<keyword evidence="4" id="KW-1185">Reference proteome</keyword>
<dbReference type="Proteomes" id="UP001370348">
    <property type="component" value="Chromosome"/>
</dbReference>
<feature type="compositionally biased region" description="Low complexity" evidence="1">
    <location>
        <begin position="228"/>
        <end position="275"/>
    </location>
</feature>
<evidence type="ECO:0008006" key="5">
    <source>
        <dbReference type="Google" id="ProtNLM"/>
    </source>
</evidence>
<evidence type="ECO:0000256" key="2">
    <source>
        <dbReference type="SAM" id="SignalP"/>
    </source>
</evidence>
<evidence type="ECO:0000313" key="4">
    <source>
        <dbReference type="Proteomes" id="UP001370348"/>
    </source>
</evidence>
<dbReference type="RefSeq" id="WP_394826037.1">
    <property type="nucleotide sequence ID" value="NZ_CP089984.1"/>
</dbReference>
<proteinExistence type="predicted"/>
<sequence>MNRRFSIFAATLLTAFALSNPAFADEAPANCQTVGPSATAHTCLHGAHGPFAKVAANVYPGATFAEVSTPHTYYTIDLPGNPGSNTGAVLYQPPATGPFAVYTNEKYPLRILDSADNELPLRFEHAVSSCSVPDSLTWVRVYTRLDENETYRLVIGPYAKRSVAAAVEYLPSFSDKLYVDADGDGLGVETSVLASWCGSAPGYSTRFGDCRDDDPTVGLCPPDGGTGAPDASAPDASAPGDAGAPTDASSPDGSSRDASSPDASSPDASTPGDAAMPDSSPPRDSGSTNPKPDAAGPDPDPRAGASSSSDGGCSIGPDSGLDASSWGGALALFVGCAAMLRAPRRRSPRRLPPRSRPD</sequence>
<protein>
    <recommendedName>
        <fullName evidence="5">MYXO-CTERM domain-containing protein</fullName>
    </recommendedName>
</protein>
<keyword evidence="2" id="KW-0732">Signal</keyword>
<feature type="compositionally biased region" description="Low complexity" evidence="1">
    <location>
        <begin position="292"/>
        <end position="320"/>
    </location>
</feature>
<feature type="chain" id="PRO_5047117807" description="MYXO-CTERM domain-containing protein" evidence="2">
    <location>
        <begin position="25"/>
        <end position="358"/>
    </location>
</feature>
<evidence type="ECO:0000313" key="3">
    <source>
        <dbReference type="EMBL" id="WXB20385.1"/>
    </source>
</evidence>
<accession>A0ABZ2MD03</accession>
<reference evidence="3 4" key="1">
    <citation type="submission" date="2021-12" db="EMBL/GenBank/DDBJ databases">
        <title>Discovery of the Pendulisporaceae a myxobacterial family with distinct sporulation behavior and unique specialized metabolism.</title>
        <authorList>
            <person name="Garcia R."/>
            <person name="Popoff A."/>
            <person name="Bader C.D."/>
            <person name="Loehr J."/>
            <person name="Walesch S."/>
            <person name="Walt C."/>
            <person name="Boldt J."/>
            <person name="Bunk B."/>
            <person name="Haeckl F.J.F.P.J."/>
            <person name="Gunesch A.P."/>
            <person name="Birkelbach J."/>
            <person name="Nuebel U."/>
            <person name="Pietschmann T."/>
            <person name="Bach T."/>
            <person name="Mueller R."/>
        </authorList>
    </citation>
    <scope>NUCLEOTIDE SEQUENCE [LARGE SCALE GENOMIC DNA]</scope>
    <source>
        <strain evidence="3 4">MSr11954</strain>
    </source>
</reference>
<dbReference type="EMBL" id="CP089984">
    <property type="protein sequence ID" value="WXB20385.1"/>
    <property type="molecule type" value="Genomic_DNA"/>
</dbReference>
<organism evidence="3 4">
    <name type="scientific">Pendulispora albinea</name>
    <dbReference type="NCBI Taxonomy" id="2741071"/>
    <lineage>
        <taxon>Bacteria</taxon>
        <taxon>Pseudomonadati</taxon>
        <taxon>Myxococcota</taxon>
        <taxon>Myxococcia</taxon>
        <taxon>Myxococcales</taxon>
        <taxon>Sorangiineae</taxon>
        <taxon>Pendulisporaceae</taxon>
        <taxon>Pendulispora</taxon>
    </lineage>
</organism>
<feature type="signal peptide" evidence="2">
    <location>
        <begin position="1"/>
        <end position="24"/>
    </location>
</feature>
<name>A0ABZ2MD03_9BACT</name>
<evidence type="ECO:0000256" key="1">
    <source>
        <dbReference type="SAM" id="MobiDB-lite"/>
    </source>
</evidence>
<feature type="region of interest" description="Disordered" evidence="1">
    <location>
        <begin position="218"/>
        <end position="325"/>
    </location>
</feature>